<dbReference type="GO" id="GO:0004066">
    <property type="term" value="F:asparagine synthase (glutamine-hydrolyzing) activity"/>
    <property type="evidence" value="ECO:0007669"/>
    <property type="project" value="InterPro"/>
</dbReference>
<keyword evidence="3" id="KW-0489">Methyltransferase</keyword>
<dbReference type="GO" id="GO:0032259">
    <property type="term" value="P:methylation"/>
    <property type="evidence" value="ECO:0007669"/>
    <property type="project" value="UniProtKB-KW"/>
</dbReference>
<feature type="active site" description="Nucleophile and sulfur donor" evidence="1">
    <location>
        <position position="185"/>
    </location>
</feature>
<gene>
    <name evidence="3" type="ordered locus">P9211_16911</name>
</gene>
<dbReference type="InterPro" id="IPR001962">
    <property type="entry name" value="Asn_synthase"/>
</dbReference>
<dbReference type="GO" id="GO:0004808">
    <property type="term" value="F:tRNA (5-methylaminomethyl-2-thiouridylate)(34)-methyltransferase activity"/>
    <property type="evidence" value="ECO:0007669"/>
    <property type="project" value="UniProtKB-EC"/>
</dbReference>
<dbReference type="EMBL" id="CP000878">
    <property type="protein sequence ID" value="ABX09622.1"/>
    <property type="molecule type" value="Genomic_DNA"/>
</dbReference>
<dbReference type="HOGENOM" id="CLU_061181_2_0_3"/>
<dbReference type="OrthoDB" id="9776919at2"/>
<dbReference type="InterPro" id="IPR005232">
    <property type="entry name" value="LarE"/>
</dbReference>
<dbReference type="KEGG" id="pmj:P9211_16911"/>
<dbReference type="PANTHER" id="PTHR43169:SF2">
    <property type="entry name" value="NAD_GMP SYNTHASE DOMAIN-CONTAINING PROTEIN"/>
    <property type="match status" value="1"/>
</dbReference>
<dbReference type="AlphaFoldDB" id="A9BCR0"/>
<dbReference type="GO" id="GO:0006529">
    <property type="term" value="P:asparagine biosynthetic process"/>
    <property type="evidence" value="ECO:0007669"/>
    <property type="project" value="InterPro"/>
</dbReference>
<dbReference type="GO" id="GO:0016783">
    <property type="term" value="F:sulfurtransferase activity"/>
    <property type="evidence" value="ECO:0007669"/>
    <property type="project" value="InterPro"/>
</dbReference>
<dbReference type="eggNOG" id="COG1606">
    <property type="taxonomic scope" value="Bacteria"/>
</dbReference>
<keyword evidence="3" id="KW-0808">Transferase</keyword>
<accession>A9BCR0</accession>
<proteinExistence type="predicted"/>
<evidence type="ECO:0000313" key="3">
    <source>
        <dbReference type="EMBL" id="ABX09622.1"/>
    </source>
</evidence>
<dbReference type="InterPro" id="IPR052188">
    <property type="entry name" value="Ni-pincer_cofactor_biosynth"/>
</dbReference>
<feature type="domain" description="Asparagine synthetase" evidence="2">
    <location>
        <begin position="19"/>
        <end position="93"/>
    </location>
</feature>
<dbReference type="Proteomes" id="UP000000788">
    <property type="component" value="Chromosome"/>
</dbReference>
<dbReference type="STRING" id="93059.P9211_16911"/>
<dbReference type="Pfam" id="PF00733">
    <property type="entry name" value="Asn_synthase"/>
    <property type="match status" value="1"/>
</dbReference>
<protein>
    <submittedName>
        <fullName evidence="3">ATP-utilizing enzymes of the PP-loop superfamily</fullName>
        <ecNumber evidence="3">2.1.1.61</ecNumber>
    </submittedName>
</protein>
<sequence>MILKLQEDLNAPQLQQLELLRDAIKQIGKVCIAYSGGVDSSLIAAIAKEQLGTNALAVTGVSDSLAPHLRKEAQQQAAWIGIKHTECITNELESPDYNQNPVDRCFACKQELHTHLANIASNFKESQVIDGVNFDDLGDHRPGIQAARLAGVRSPLAELKIRKSTIRDISKALGFPWWDKPSQPCLASRFPYGESISSLRLAQVAKGEQWLIDHGFSEVRVRIQGLGARIELPVDRINDLLIKLRREELITYFLSIGFTSISVDLEGLISGKLNRELSHKQTSYKDEA</sequence>
<dbReference type="EC" id="2.1.1.61" evidence="3"/>
<evidence type="ECO:0000259" key="2">
    <source>
        <dbReference type="Pfam" id="PF00733"/>
    </source>
</evidence>
<dbReference type="SUPFAM" id="SSF52402">
    <property type="entry name" value="Adenine nucleotide alpha hydrolases-like"/>
    <property type="match status" value="1"/>
</dbReference>
<dbReference type="NCBIfam" id="TIGR00268">
    <property type="entry name" value="ATP-dependent sacrificial sulfur transferase LarE"/>
    <property type="match status" value="1"/>
</dbReference>
<dbReference type="PIRSF" id="PIRSF006661">
    <property type="entry name" value="PP-lp_UCP006661"/>
    <property type="match status" value="1"/>
</dbReference>
<evidence type="ECO:0000313" key="4">
    <source>
        <dbReference type="Proteomes" id="UP000000788"/>
    </source>
</evidence>
<dbReference type="InterPro" id="IPR014729">
    <property type="entry name" value="Rossmann-like_a/b/a_fold"/>
</dbReference>
<organism evidence="3 4">
    <name type="scientific">Prochlorococcus marinus (strain MIT 9211)</name>
    <dbReference type="NCBI Taxonomy" id="93059"/>
    <lineage>
        <taxon>Bacteria</taxon>
        <taxon>Bacillati</taxon>
        <taxon>Cyanobacteriota</taxon>
        <taxon>Cyanophyceae</taxon>
        <taxon>Synechococcales</taxon>
        <taxon>Prochlorococcaceae</taxon>
        <taxon>Prochlorococcus</taxon>
    </lineage>
</organism>
<dbReference type="Gene3D" id="3.40.50.620">
    <property type="entry name" value="HUPs"/>
    <property type="match status" value="1"/>
</dbReference>
<name>A9BCR0_PROM4</name>
<dbReference type="RefSeq" id="WP_012196242.1">
    <property type="nucleotide sequence ID" value="NC_009976.1"/>
</dbReference>
<dbReference type="PANTHER" id="PTHR43169">
    <property type="entry name" value="EXSB FAMILY PROTEIN"/>
    <property type="match status" value="1"/>
</dbReference>
<reference evidence="3 4" key="1">
    <citation type="journal article" date="2007" name="PLoS Genet.">
        <title>Patterns and implications of gene gain and loss in the evolution of Prochlorococcus.</title>
        <authorList>
            <person name="Kettler G.C."/>
            <person name="Martiny A.C."/>
            <person name="Huang K."/>
            <person name="Zucker J."/>
            <person name="Coleman M.L."/>
            <person name="Rodrigue S."/>
            <person name="Chen F."/>
            <person name="Lapidus A."/>
            <person name="Ferriera S."/>
            <person name="Johnson J."/>
            <person name="Steglich C."/>
            <person name="Church G.M."/>
            <person name="Richardson P."/>
            <person name="Chisholm S.W."/>
        </authorList>
    </citation>
    <scope>NUCLEOTIDE SEQUENCE [LARGE SCALE GENOMIC DNA]</scope>
    <source>
        <strain evidence="4">MIT 9211</strain>
    </source>
</reference>
<evidence type="ECO:0000256" key="1">
    <source>
        <dbReference type="PIRSR" id="PIRSR006661-1"/>
    </source>
</evidence>
<keyword evidence="4" id="KW-1185">Reference proteome</keyword>
<dbReference type="CDD" id="cd01990">
    <property type="entry name" value="LarE-like"/>
    <property type="match status" value="1"/>
</dbReference>